<evidence type="ECO:0000313" key="3">
    <source>
        <dbReference type="Proteomes" id="UP000070383"/>
    </source>
</evidence>
<dbReference type="OrthoDB" id="9815473at2"/>
<evidence type="ECO:0008006" key="4">
    <source>
        <dbReference type="Google" id="ProtNLM"/>
    </source>
</evidence>
<dbReference type="Pfam" id="PF13350">
    <property type="entry name" value="Y_phosphatase3"/>
    <property type="match status" value="1"/>
</dbReference>
<dbReference type="AlphaFoldDB" id="A0A133KEX8"/>
<dbReference type="PATRIC" id="fig|33036.3.peg.1034"/>
<evidence type="ECO:0000313" key="2">
    <source>
        <dbReference type="EMBL" id="KWZ77994.1"/>
    </source>
</evidence>
<keyword evidence="3" id="KW-1185">Reference proteome</keyword>
<dbReference type="PROSITE" id="PS00383">
    <property type="entry name" value="TYR_PHOSPHATASE_1"/>
    <property type="match status" value="1"/>
</dbReference>
<dbReference type="InterPro" id="IPR016130">
    <property type="entry name" value="Tyr_Pase_AS"/>
</dbReference>
<name>A0A133KEX8_9FIRM</name>
<dbReference type="InterPro" id="IPR026893">
    <property type="entry name" value="Tyr/Ser_Pase_IphP-type"/>
</dbReference>
<protein>
    <recommendedName>
        <fullName evidence="4">Tyrosine specific protein phosphatases domain-containing protein</fullName>
    </recommendedName>
</protein>
<dbReference type="InterPro" id="IPR029021">
    <property type="entry name" value="Prot-tyrosine_phosphatase-like"/>
</dbReference>
<dbReference type="Gene3D" id="3.90.190.10">
    <property type="entry name" value="Protein tyrosine phosphatase superfamily"/>
    <property type="match status" value="1"/>
</dbReference>
<dbReference type="STRING" id="33036.HMPREF3200_01043"/>
<dbReference type="RefSeq" id="WP_004837703.1">
    <property type="nucleotide sequence ID" value="NZ_CAMPNK010000014.1"/>
</dbReference>
<comment type="similarity">
    <text evidence="1">Belongs to the protein-tyrosine phosphatase family.</text>
</comment>
<dbReference type="SUPFAM" id="SSF52799">
    <property type="entry name" value="(Phosphotyrosine protein) phosphatases II"/>
    <property type="match status" value="1"/>
</dbReference>
<evidence type="ECO:0000256" key="1">
    <source>
        <dbReference type="ARBA" id="ARBA00009580"/>
    </source>
</evidence>
<comment type="caution">
    <text evidence="2">The sequence shown here is derived from an EMBL/GenBank/DDBJ whole genome shotgun (WGS) entry which is preliminary data.</text>
</comment>
<accession>A0A133KEX8</accession>
<sequence>MEEKYMKRYPLRNVKNVRDLGGVPTLDGKVTKWGKFIRAASLDDSKDDDLAYLKKLGVTAIIDLRREGEINPKLSSIEKIKEEFDYYNISLAGDREFRKEDIERIIKKEVSIGRTYINLIDNYKAIRQIMEVFANNDGVSLFHCQEGKDRTGIISMILMGLSDVGRSDIIADYEISSALLGYIERYDEDDELSIFRITSPYNMREAYDYILRKYKTFDDYLLYAKVDRCTIDKIREKLAG</sequence>
<dbReference type="PANTHER" id="PTHR31126:SF1">
    <property type="entry name" value="TYROSINE SPECIFIC PROTEIN PHOSPHATASES DOMAIN-CONTAINING PROTEIN"/>
    <property type="match status" value="1"/>
</dbReference>
<proteinExistence type="inferred from homology"/>
<reference evidence="3" key="1">
    <citation type="submission" date="2016-01" db="EMBL/GenBank/DDBJ databases">
        <authorList>
            <person name="Mitreva M."/>
            <person name="Pepin K.H."/>
            <person name="Mihindukulasuriya K.A."/>
            <person name="Fulton R."/>
            <person name="Fronick C."/>
            <person name="O'Laughlin M."/>
            <person name="Miner T."/>
            <person name="Herter B."/>
            <person name="Rosa B.A."/>
            <person name="Cordes M."/>
            <person name="Tomlinson C."/>
            <person name="Wollam A."/>
            <person name="Palsikar V.B."/>
            <person name="Mardis E.R."/>
            <person name="Wilson R.K."/>
        </authorList>
    </citation>
    <scope>NUCLEOTIDE SEQUENCE [LARGE SCALE GENOMIC DNA]</scope>
    <source>
        <strain evidence="3">MJR8151</strain>
    </source>
</reference>
<organism evidence="2 3">
    <name type="scientific">Anaerococcus tetradius</name>
    <dbReference type="NCBI Taxonomy" id="33036"/>
    <lineage>
        <taxon>Bacteria</taxon>
        <taxon>Bacillati</taxon>
        <taxon>Bacillota</taxon>
        <taxon>Tissierellia</taxon>
        <taxon>Tissierellales</taxon>
        <taxon>Peptoniphilaceae</taxon>
        <taxon>Anaerococcus</taxon>
    </lineage>
</organism>
<dbReference type="EMBL" id="LRPM01000039">
    <property type="protein sequence ID" value="KWZ77994.1"/>
    <property type="molecule type" value="Genomic_DNA"/>
</dbReference>
<dbReference type="Proteomes" id="UP000070383">
    <property type="component" value="Unassembled WGS sequence"/>
</dbReference>
<gene>
    <name evidence="2" type="ORF">HMPREF3200_01043</name>
</gene>
<dbReference type="PANTHER" id="PTHR31126">
    <property type="entry name" value="TYROSINE-PROTEIN PHOSPHATASE"/>
    <property type="match status" value="1"/>
</dbReference>
<dbReference type="GO" id="GO:0004721">
    <property type="term" value="F:phosphoprotein phosphatase activity"/>
    <property type="evidence" value="ECO:0007669"/>
    <property type="project" value="InterPro"/>
</dbReference>